<feature type="non-terminal residue" evidence="6">
    <location>
        <position position="1"/>
    </location>
</feature>
<dbReference type="InterPro" id="IPR008952">
    <property type="entry name" value="Tetraspanin_EC2_sf"/>
</dbReference>
<dbReference type="SUPFAM" id="SSF48652">
    <property type="entry name" value="Tetraspanin"/>
    <property type="match status" value="3"/>
</dbReference>
<protein>
    <submittedName>
        <fullName evidence="6">Uncharacterized protein</fullName>
    </submittedName>
</protein>
<feature type="transmembrane region" description="Helical" evidence="5">
    <location>
        <begin position="835"/>
        <end position="858"/>
    </location>
</feature>
<comment type="caution">
    <text evidence="6">The sequence shown here is derived from an EMBL/GenBank/DDBJ whole genome shotgun (WGS) entry which is preliminary data.</text>
</comment>
<dbReference type="PANTHER" id="PTHR19282">
    <property type="entry name" value="TETRASPANIN"/>
    <property type="match status" value="1"/>
</dbReference>
<feature type="transmembrane region" description="Helical" evidence="5">
    <location>
        <begin position="269"/>
        <end position="287"/>
    </location>
</feature>
<keyword evidence="3 5" id="KW-1133">Transmembrane helix</keyword>
<dbReference type="PANTHER" id="PTHR19282:SF521">
    <property type="entry name" value="IP01817P-RELATED"/>
    <property type="match status" value="1"/>
</dbReference>
<feature type="transmembrane region" description="Helical" evidence="5">
    <location>
        <begin position="674"/>
        <end position="698"/>
    </location>
</feature>
<evidence type="ECO:0000256" key="2">
    <source>
        <dbReference type="ARBA" id="ARBA00022692"/>
    </source>
</evidence>
<dbReference type="GO" id="GO:0005886">
    <property type="term" value="C:plasma membrane"/>
    <property type="evidence" value="ECO:0007669"/>
    <property type="project" value="TreeGrafter"/>
</dbReference>
<feature type="transmembrane region" description="Helical" evidence="5">
    <location>
        <begin position="340"/>
        <end position="358"/>
    </location>
</feature>
<keyword evidence="7" id="KW-1185">Reference proteome</keyword>
<evidence type="ECO:0000256" key="3">
    <source>
        <dbReference type="ARBA" id="ARBA00022989"/>
    </source>
</evidence>
<keyword evidence="2 5" id="KW-0812">Transmembrane</keyword>
<dbReference type="EMBL" id="JRES01000678">
    <property type="protein sequence ID" value="KNC29244.1"/>
    <property type="molecule type" value="Genomic_DNA"/>
</dbReference>
<dbReference type="Gene3D" id="1.10.1450.10">
    <property type="entry name" value="Tetraspanin"/>
    <property type="match status" value="3"/>
</dbReference>
<dbReference type="PRINTS" id="PR00259">
    <property type="entry name" value="TMFOUR"/>
</dbReference>
<feature type="transmembrane region" description="Helical" evidence="5">
    <location>
        <begin position="870"/>
        <end position="888"/>
    </location>
</feature>
<feature type="transmembrane region" description="Helical" evidence="5">
    <location>
        <begin position="630"/>
        <end position="654"/>
    </location>
</feature>
<dbReference type="InterPro" id="IPR018499">
    <property type="entry name" value="Tetraspanin/Peripherin"/>
</dbReference>
<evidence type="ECO:0000313" key="7">
    <source>
        <dbReference type="Proteomes" id="UP000037069"/>
    </source>
</evidence>
<dbReference type="AlphaFoldDB" id="A0A0L0CCQ9"/>
<evidence type="ECO:0000313" key="6">
    <source>
        <dbReference type="EMBL" id="KNC29244.1"/>
    </source>
</evidence>
<evidence type="ECO:0000256" key="4">
    <source>
        <dbReference type="ARBA" id="ARBA00023136"/>
    </source>
</evidence>
<reference evidence="6 7" key="1">
    <citation type="journal article" date="2015" name="Nat. Commun.">
        <title>Lucilia cuprina genome unlocks parasitic fly biology to underpin future interventions.</title>
        <authorList>
            <person name="Anstead C.A."/>
            <person name="Korhonen P.K."/>
            <person name="Young N.D."/>
            <person name="Hall R.S."/>
            <person name="Jex A.R."/>
            <person name="Murali S.C."/>
            <person name="Hughes D.S."/>
            <person name="Lee S.F."/>
            <person name="Perry T."/>
            <person name="Stroehlein A.J."/>
            <person name="Ansell B.R."/>
            <person name="Breugelmans B."/>
            <person name="Hofmann A."/>
            <person name="Qu J."/>
            <person name="Dugan S."/>
            <person name="Lee S.L."/>
            <person name="Chao H."/>
            <person name="Dinh H."/>
            <person name="Han Y."/>
            <person name="Doddapaneni H.V."/>
            <person name="Worley K.C."/>
            <person name="Muzny D.M."/>
            <person name="Ioannidis P."/>
            <person name="Waterhouse R.M."/>
            <person name="Zdobnov E.M."/>
            <person name="James P.J."/>
            <person name="Bagnall N.H."/>
            <person name="Kotze A.C."/>
            <person name="Gibbs R.A."/>
            <person name="Richards S."/>
            <person name="Batterham P."/>
            <person name="Gasser R.B."/>
        </authorList>
    </citation>
    <scope>NUCLEOTIDE SEQUENCE [LARGE SCALE GENOMIC DNA]</scope>
    <source>
        <strain evidence="6 7">LS</strain>
        <tissue evidence="6">Full body</tissue>
    </source>
</reference>
<proteinExistence type="predicted"/>
<feature type="transmembrane region" description="Helical" evidence="5">
    <location>
        <begin position="804"/>
        <end position="823"/>
    </location>
</feature>
<feature type="transmembrane region" description="Helical" evidence="5">
    <location>
        <begin position="977"/>
        <end position="1000"/>
    </location>
</feature>
<sequence length="1012" mass="113581">NSIDTKNLTTNINNSKYNICIRISRRLTDFNYFLHKMEATKSLIAEKYQKLCNIMERETLGTEVLIYGTSGLMLLLAYAKRKPAYLVRPFKKPSHIPDRLINERVMHTGLIKDVQQKGQDTLLLISHRPLIPLFMSNKRLLPIKLPGVKVNGNGISWLQNCLVGREATFIPLNNRASDQYVVSQLCLVHPPKGNRLLDISETLLKLRFARFAEDANGSVKRNAKYYKHLANVEASTQSRESMLAKVSHYPWIWKAFYDFKASILPKEKLLPELICGILLIVFGALLFSNIHSVEDFADALKSQQVPLTMIVLGVVILLISFFGCCGAIRESYCMSMTYSVMLFVLMIGQLVLVTYMWLQKDKYLIIMGDVVEKAWQKRTTSADYMDAIQISMECCGRTSYLDYSFKGYFPTSCCKNPQDCRYETVFKTGCKEAFVGFWDKNADIIKYAGLVIAAIEICGILLIVLGSLMLKNIGDFSDFPEANTETIPILIIILGCIVFVVAFFGCCGSIRENICCTTTYAVFMFILFALQVALVVWIFVKRQQFLNTMGEAVDKAWEKNDSANGYPMNALQIALNCCGKTSYMNYGGNVPSSCCGTMTGECPQSVYVNKPGCRATFVDFWATNTNIIRYAGIGVALVELVAFTFACCLASSIRKSSHRIIIMERFTKSPIINYILYICNAVFAVFGFVLIVVGIVMIKKIGDFTKFQNAADIKTLPTLVIILGVFIVAVAILGSFGVYIENTTFLTIYAFTTLIIFILQVAMITWVFVNISKHPNAMRDLVLQAWNQNYPQYYYPMDIMQIQVCGILLIVFGSLMVSNISSISNIPQSIEANSVPIAILVLGCVIFIIAFLGCCGAIRENSCCTMTYSVIMLILFMCQLALVIFVWVQREKFLKSMDNVVTTIWNQRKVDQKVLDTLQLTFNCCGKNSFTDYSLAGDDIPLSCCGIDATSCNVVNAMTRQGCSRTFAKFWEKNIDIIRYAGLGVAGVELIAFIFACCLANQVRNSRRRANY</sequence>
<gene>
    <name evidence="6" type="ORF">FF38_02362</name>
</gene>
<feature type="transmembrane region" description="Helical" evidence="5">
    <location>
        <begin position="307"/>
        <end position="328"/>
    </location>
</feature>
<evidence type="ECO:0000256" key="1">
    <source>
        <dbReference type="ARBA" id="ARBA00004141"/>
    </source>
</evidence>
<comment type="subcellular location">
    <subcellularLocation>
        <location evidence="1">Membrane</location>
        <topology evidence="1">Multi-pass membrane protein</topology>
    </subcellularLocation>
</comment>
<name>A0A0L0CCQ9_LUCCU</name>
<dbReference type="FunFam" id="1.10.1450.10:FF:000035">
    <property type="entry name" value="Tetraspanin"/>
    <property type="match status" value="1"/>
</dbReference>
<feature type="transmembrane region" description="Helical" evidence="5">
    <location>
        <begin position="444"/>
        <end position="468"/>
    </location>
</feature>
<feature type="transmembrane region" description="Helical" evidence="5">
    <location>
        <begin position="489"/>
        <end position="511"/>
    </location>
</feature>
<dbReference type="Proteomes" id="UP000037069">
    <property type="component" value="Unassembled WGS sequence"/>
</dbReference>
<accession>A0A0L0CCQ9</accession>
<dbReference type="OrthoDB" id="71600at2759"/>
<dbReference type="OMA" id="CKAAFTE"/>
<dbReference type="Pfam" id="PF00335">
    <property type="entry name" value="Tetraspanin"/>
    <property type="match status" value="3"/>
</dbReference>
<feature type="transmembrane region" description="Helical" evidence="5">
    <location>
        <begin position="719"/>
        <end position="740"/>
    </location>
</feature>
<feature type="transmembrane region" description="Helical" evidence="5">
    <location>
        <begin position="517"/>
        <end position="540"/>
    </location>
</feature>
<feature type="transmembrane region" description="Helical" evidence="5">
    <location>
        <begin position="746"/>
        <end position="769"/>
    </location>
</feature>
<keyword evidence="4 5" id="KW-0472">Membrane</keyword>
<dbReference type="CDD" id="cd03127">
    <property type="entry name" value="tetraspanin_LEL"/>
    <property type="match status" value="3"/>
</dbReference>
<evidence type="ECO:0000256" key="5">
    <source>
        <dbReference type="SAM" id="Phobius"/>
    </source>
</evidence>
<organism evidence="6 7">
    <name type="scientific">Lucilia cuprina</name>
    <name type="common">Green bottle fly</name>
    <name type="synonym">Australian sheep blowfly</name>
    <dbReference type="NCBI Taxonomy" id="7375"/>
    <lineage>
        <taxon>Eukaryota</taxon>
        <taxon>Metazoa</taxon>
        <taxon>Ecdysozoa</taxon>
        <taxon>Arthropoda</taxon>
        <taxon>Hexapoda</taxon>
        <taxon>Insecta</taxon>
        <taxon>Pterygota</taxon>
        <taxon>Neoptera</taxon>
        <taxon>Endopterygota</taxon>
        <taxon>Diptera</taxon>
        <taxon>Brachycera</taxon>
        <taxon>Muscomorpha</taxon>
        <taxon>Oestroidea</taxon>
        <taxon>Calliphoridae</taxon>
        <taxon>Luciliinae</taxon>
        <taxon>Lucilia</taxon>
    </lineage>
</organism>